<dbReference type="RefSeq" id="WP_227777194.1">
    <property type="nucleotide sequence ID" value="NZ_BAABKX010000026.1"/>
</dbReference>
<evidence type="ECO:0000313" key="2">
    <source>
        <dbReference type="Proteomes" id="UP001501729"/>
    </source>
</evidence>
<dbReference type="AlphaFoldDB" id="A0AAV3UQH4"/>
<name>A0AAV3UQH4_9EURY</name>
<sequence length="152" mass="16730">MDADGNEHDQVVLDRETAVRLVAFNTNAEQALDKLPSTVQNTIPEHHELEERNKQRIPPPKSGNLHTLLEEANERYPNHCVVVMPSGGNHMGGGMGSGIMMHPLALPHNATKPTAATMRASRRGDYTLSCLTYCGYGHPYMDLDGALVVRFI</sequence>
<dbReference type="GeneID" id="68615901"/>
<gene>
    <name evidence="1" type="ORF">GCM10025751_51850</name>
</gene>
<proteinExistence type="predicted"/>
<reference evidence="1 2" key="1">
    <citation type="journal article" date="2019" name="Int. J. Syst. Evol. Microbiol.">
        <title>The Global Catalogue of Microorganisms (GCM) 10K type strain sequencing project: providing services to taxonomists for standard genome sequencing and annotation.</title>
        <authorList>
            <consortium name="The Broad Institute Genomics Platform"/>
            <consortium name="The Broad Institute Genome Sequencing Center for Infectious Disease"/>
            <person name="Wu L."/>
            <person name="Ma J."/>
        </authorList>
    </citation>
    <scope>NUCLEOTIDE SEQUENCE [LARGE SCALE GENOMIC DNA]</scope>
    <source>
        <strain evidence="1 2">JCM 17504</strain>
    </source>
</reference>
<organism evidence="1 2">
    <name type="scientific">Haladaptatus pallidirubidus</name>
    <dbReference type="NCBI Taxonomy" id="1008152"/>
    <lineage>
        <taxon>Archaea</taxon>
        <taxon>Methanobacteriati</taxon>
        <taxon>Methanobacteriota</taxon>
        <taxon>Stenosarchaea group</taxon>
        <taxon>Halobacteria</taxon>
        <taxon>Halobacteriales</taxon>
        <taxon>Haladaptataceae</taxon>
        <taxon>Haladaptatus</taxon>
    </lineage>
</organism>
<keyword evidence="2" id="KW-1185">Reference proteome</keyword>
<dbReference type="Proteomes" id="UP001501729">
    <property type="component" value="Unassembled WGS sequence"/>
</dbReference>
<protein>
    <submittedName>
        <fullName evidence="1">Uncharacterized protein</fullName>
    </submittedName>
</protein>
<accession>A0AAV3UQH4</accession>
<dbReference type="EMBL" id="BAABKX010000026">
    <property type="protein sequence ID" value="GAA5063423.1"/>
    <property type="molecule type" value="Genomic_DNA"/>
</dbReference>
<comment type="caution">
    <text evidence="1">The sequence shown here is derived from an EMBL/GenBank/DDBJ whole genome shotgun (WGS) entry which is preliminary data.</text>
</comment>
<evidence type="ECO:0000313" key="1">
    <source>
        <dbReference type="EMBL" id="GAA5063423.1"/>
    </source>
</evidence>